<name>A0A212LDB4_9HYPH</name>
<keyword evidence="5" id="KW-0670">Pyruvate</keyword>
<dbReference type="PANTHER" id="PTHR43489">
    <property type="entry name" value="ISOMERASE"/>
    <property type="match status" value="1"/>
</dbReference>
<evidence type="ECO:0000256" key="3">
    <source>
        <dbReference type="PIRSR" id="PIRSR006241-50"/>
    </source>
</evidence>
<accession>A0A212LDB4</accession>
<protein>
    <submittedName>
        <fullName evidence="5">Hydroxypyruvate isomerase</fullName>
        <ecNumber evidence="5">5.3.1.22</ecNumber>
    </submittedName>
</protein>
<sequence>MRYIASIDWLFAKETSDIAERVRLAAKAGLQGVEFRQWRDKPIDAIGAALTETGLPLVALASGQAEPPAPLTDLARHGEYLEALRQSVDVARKLGATVLIAEAGPDIAGRERTELRAALVEGLSQAADVLEGTGMVLALEPLNSLIDNPGCFLSSTTEGLDIVDAVGRPEIRLLYNLYHSAVMGEDIAKVLTNRLDRVAHCHLADTPGRHEPGSGGLDWRACVAWLEANGYDGCIGLEYRPTGDTADSLQAVLAA</sequence>
<dbReference type="PIRSF" id="PIRSF006241">
    <property type="entry name" value="HyI"/>
    <property type="match status" value="1"/>
</dbReference>
<dbReference type="EMBL" id="FMJD01000006">
    <property type="protein sequence ID" value="SCM75468.1"/>
    <property type="molecule type" value="Genomic_DNA"/>
</dbReference>
<gene>
    <name evidence="5" type="ORF">KL86PLE_20136</name>
</gene>
<dbReference type="AlphaFoldDB" id="A0A212LDB4"/>
<dbReference type="InterPro" id="IPR013022">
    <property type="entry name" value="Xyl_isomerase-like_TIM-brl"/>
</dbReference>
<feature type="active site" description="Proton donor/acceptor" evidence="3">
    <location>
        <position position="238"/>
    </location>
</feature>
<evidence type="ECO:0000313" key="5">
    <source>
        <dbReference type="EMBL" id="SCM75468.1"/>
    </source>
</evidence>
<organism evidence="5">
    <name type="scientific">uncultured Pleomorphomonas sp</name>
    <dbReference type="NCBI Taxonomy" id="442121"/>
    <lineage>
        <taxon>Bacteria</taxon>
        <taxon>Pseudomonadati</taxon>
        <taxon>Pseudomonadota</taxon>
        <taxon>Alphaproteobacteria</taxon>
        <taxon>Hyphomicrobiales</taxon>
        <taxon>Pleomorphomonadaceae</taxon>
        <taxon>Pleomorphomonas</taxon>
        <taxon>environmental samples</taxon>
    </lineage>
</organism>
<dbReference type="RefSeq" id="WP_288195853.1">
    <property type="nucleotide sequence ID" value="NZ_LT608334.1"/>
</dbReference>
<dbReference type="Pfam" id="PF01261">
    <property type="entry name" value="AP_endonuc_2"/>
    <property type="match status" value="1"/>
</dbReference>
<feature type="domain" description="Xylose isomerase-like TIM barrel" evidence="4">
    <location>
        <begin position="22"/>
        <end position="249"/>
    </location>
</feature>
<evidence type="ECO:0000256" key="2">
    <source>
        <dbReference type="PIRNR" id="PIRNR006241"/>
    </source>
</evidence>
<dbReference type="GO" id="GO:0008903">
    <property type="term" value="F:hydroxypyruvate isomerase activity"/>
    <property type="evidence" value="ECO:0007669"/>
    <property type="project" value="UniProtKB-EC"/>
</dbReference>
<dbReference type="InterPro" id="IPR050417">
    <property type="entry name" value="Sugar_Epim/Isomerase"/>
</dbReference>
<dbReference type="Gene3D" id="3.20.20.150">
    <property type="entry name" value="Divalent-metal-dependent TIM barrel enzymes"/>
    <property type="match status" value="1"/>
</dbReference>
<dbReference type="InterPro" id="IPR036237">
    <property type="entry name" value="Xyl_isomerase-like_sf"/>
</dbReference>
<comment type="similarity">
    <text evidence="2">Belongs to the hyi family.</text>
</comment>
<reference evidence="5" key="1">
    <citation type="submission" date="2016-08" db="EMBL/GenBank/DDBJ databases">
        <authorList>
            <person name="Seilhamer J.J."/>
        </authorList>
    </citation>
    <scope>NUCLEOTIDE SEQUENCE</scope>
    <source>
        <strain evidence="5">86</strain>
    </source>
</reference>
<dbReference type="EC" id="5.3.1.22" evidence="5"/>
<feature type="active site" description="Proton donor/acceptor" evidence="3">
    <location>
        <position position="140"/>
    </location>
</feature>
<proteinExistence type="inferred from homology"/>
<dbReference type="SUPFAM" id="SSF51658">
    <property type="entry name" value="Xylose isomerase-like"/>
    <property type="match status" value="1"/>
</dbReference>
<dbReference type="InterPro" id="IPR026040">
    <property type="entry name" value="HyI-like"/>
</dbReference>
<evidence type="ECO:0000256" key="1">
    <source>
        <dbReference type="ARBA" id="ARBA00023235"/>
    </source>
</evidence>
<keyword evidence="1 2" id="KW-0413">Isomerase</keyword>
<evidence type="ECO:0000259" key="4">
    <source>
        <dbReference type="Pfam" id="PF01261"/>
    </source>
</evidence>